<accession>A0A419SP73</accession>
<dbReference type="PANTHER" id="PTHR43819:SF1">
    <property type="entry name" value="ARCHAEAL-TYPE GLUTAMATE SYNTHASE [NADPH]"/>
    <property type="match status" value="1"/>
</dbReference>
<dbReference type="Pfam" id="PF01645">
    <property type="entry name" value="Glu_synthase"/>
    <property type="match status" value="1"/>
</dbReference>
<reference evidence="5 6" key="1">
    <citation type="submission" date="2016-08" db="EMBL/GenBank/DDBJ databases">
        <title>Novel Firmicute Genomes.</title>
        <authorList>
            <person name="Poppleton D.I."/>
            <person name="Gribaldo S."/>
        </authorList>
    </citation>
    <scope>NUCLEOTIDE SEQUENCE [LARGE SCALE GENOMIC DNA]</scope>
    <source>
        <strain evidence="5 6">RAOx-1</strain>
    </source>
</reference>
<gene>
    <name evidence="5" type="ORF">BEP19_02660</name>
</gene>
<keyword evidence="3" id="KW-0812">Transmembrane</keyword>
<protein>
    <recommendedName>
        <fullName evidence="4">Glutamate synthase domain-containing protein</fullName>
    </recommendedName>
</protein>
<dbReference type="InterPro" id="IPR002932">
    <property type="entry name" value="Glu_synthdom"/>
</dbReference>
<proteinExistence type="inferred from homology"/>
<dbReference type="GO" id="GO:0015930">
    <property type="term" value="F:glutamate synthase activity"/>
    <property type="evidence" value="ECO:0007669"/>
    <property type="project" value="InterPro"/>
</dbReference>
<feature type="transmembrane region" description="Helical" evidence="3">
    <location>
        <begin position="12"/>
        <end position="35"/>
    </location>
</feature>
<name>A0A419SP73_9BACL</name>
<dbReference type="Gene3D" id="3.20.20.70">
    <property type="entry name" value="Aldolase class I"/>
    <property type="match status" value="1"/>
</dbReference>
<dbReference type="InterPro" id="IPR024188">
    <property type="entry name" value="GltB"/>
</dbReference>
<dbReference type="GO" id="GO:0006537">
    <property type="term" value="P:glutamate biosynthetic process"/>
    <property type="evidence" value="ECO:0007669"/>
    <property type="project" value="InterPro"/>
</dbReference>
<keyword evidence="3" id="KW-1133">Transmembrane helix</keyword>
<dbReference type="AlphaFoldDB" id="A0A419SP73"/>
<evidence type="ECO:0000256" key="2">
    <source>
        <dbReference type="PIRNR" id="PIRNR006429"/>
    </source>
</evidence>
<evidence type="ECO:0000259" key="4">
    <source>
        <dbReference type="Pfam" id="PF01645"/>
    </source>
</evidence>
<comment type="similarity">
    <text evidence="1 2">Belongs to the glutamate synthase family.</text>
</comment>
<evidence type="ECO:0000313" key="5">
    <source>
        <dbReference type="EMBL" id="RKD26053.1"/>
    </source>
</evidence>
<dbReference type="OrthoDB" id="9758182at2"/>
<dbReference type="CDD" id="cd02808">
    <property type="entry name" value="GltS_FMN"/>
    <property type="match status" value="1"/>
</dbReference>
<keyword evidence="6" id="KW-1185">Reference proteome</keyword>
<evidence type="ECO:0000313" key="6">
    <source>
        <dbReference type="Proteomes" id="UP000284219"/>
    </source>
</evidence>
<comment type="caution">
    <text evidence="5">The sequence shown here is derived from an EMBL/GenBank/DDBJ whole genome shotgun (WGS) entry which is preliminary data.</text>
</comment>
<evidence type="ECO:0000256" key="1">
    <source>
        <dbReference type="ARBA" id="ARBA00009716"/>
    </source>
</evidence>
<dbReference type="PANTHER" id="PTHR43819">
    <property type="entry name" value="ARCHAEAL-TYPE GLUTAMATE SYNTHASE [NADPH]"/>
    <property type="match status" value="1"/>
</dbReference>
<dbReference type="EMBL" id="MCHY01000006">
    <property type="protein sequence ID" value="RKD26053.1"/>
    <property type="molecule type" value="Genomic_DNA"/>
</dbReference>
<dbReference type="InterPro" id="IPR013785">
    <property type="entry name" value="Aldolase_TIM"/>
</dbReference>
<sequence>MEFFYLNTLTIIAIIVLAILLVMFLTPVVFLMYVYRLDRKQEQHSILKNFPLLARARYFLEHIGPELRQYIMDGDNDGKPFTRLDFQTIVKSGKYLKTVIGFGSKRDFDQAGYYIKNTLIPKQMNELRVDNTEKIQTKMYIEKDYLFSRTDIPTEDTIDKWLLADEDAVVVGPNCKRPFVVKGQIGMGGMSYGALGDHAISALSQGLGMAGGTWMNTGEGGLSEYHLSGGVDIMMQIGPGLNGVRELDGTFSWEKLKEQSLIPQVKAFELKLGQGAKIRGGHLDGKKVTPKIAQTRGVEPWKTINSPNRFKEFHDIPSMLDFVDQIKQHTGKPVGIKIVIGDHSDMEELANQMLDRAKYPDFITVDGGEGGTGATYREMADSVGLPLRAALQIVDRTLITYGLRDKIKIIASGKLFSADRIAIALGMGADLINIARAFMITVGCIGTEKCHTGECPVGVATTDPNLQKALVVEEKKYRVLNYLVTLRQGLYALSAATGLDTPTQYSQEHIVYKTSDDQVVNLRTLNQAAKREQDPPIER</sequence>
<keyword evidence="3" id="KW-0472">Membrane</keyword>
<feature type="domain" description="Glutamate synthase" evidence="4">
    <location>
        <begin position="161"/>
        <end position="499"/>
    </location>
</feature>
<evidence type="ECO:0000256" key="3">
    <source>
        <dbReference type="SAM" id="Phobius"/>
    </source>
</evidence>
<organism evidence="5 6">
    <name type="scientific">Ammoniphilus oxalaticus</name>
    <dbReference type="NCBI Taxonomy" id="66863"/>
    <lineage>
        <taxon>Bacteria</taxon>
        <taxon>Bacillati</taxon>
        <taxon>Bacillota</taxon>
        <taxon>Bacilli</taxon>
        <taxon>Bacillales</taxon>
        <taxon>Paenibacillaceae</taxon>
        <taxon>Aneurinibacillus group</taxon>
        <taxon>Ammoniphilus</taxon>
    </lineage>
</organism>
<dbReference type="Proteomes" id="UP000284219">
    <property type="component" value="Unassembled WGS sequence"/>
</dbReference>
<dbReference type="SUPFAM" id="SSF51395">
    <property type="entry name" value="FMN-linked oxidoreductases"/>
    <property type="match status" value="1"/>
</dbReference>
<dbReference type="PIRSF" id="PIRSF006429">
    <property type="entry name" value="GOGAT_lg_2"/>
    <property type="match status" value="1"/>
</dbReference>